<reference evidence="13" key="1">
    <citation type="submission" date="2019-05" db="EMBL/GenBank/DDBJ databases">
        <title>Annotation for the trematode Fasciolopsis buski.</title>
        <authorList>
            <person name="Choi Y.-J."/>
        </authorList>
    </citation>
    <scope>NUCLEOTIDE SEQUENCE</scope>
    <source>
        <strain evidence="13">HT</strain>
        <tissue evidence="13">Whole worm</tissue>
    </source>
</reference>
<keyword evidence="14" id="KW-1185">Reference proteome</keyword>
<keyword evidence="5" id="KW-0970">Cilium biogenesis/degradation</keyword>
<dbReference type="EMBL" id="LUCM01007152">
    <property type="protein sequence ID" value="KAA0190354.1"/>
    <property type="molecule type" value="Genomic_DNA"/>
</dbReference>
<keyword evidence="9" id="KW-0966">Cell projection</keyword>
<evidence type="ECO:0000256" key="3">
    <source>
        <dbReference type="ARBA" id="ARBA00008783"/>
    </source>
</evidence>
<dbReference type="InterPro" id="IPR029409">
    <property type="entry name" value="TMEM237"/>
</dbReference>
<dbReference type="GO" id="GO:0016020">
    <property type="term" value="C:membrane"/>
    <property type="evidence" value="ECO:0007669"/>
    <property type="project" value="UniProtKB-SubCell"/>
</dbReference>
<evidence type="ECO:0000313" key="14">
    <source>
        <dbReference type="Proteomes" id="UP000728185"/>
    </source>
</evidence>
<dbReference type="Pfam" id="PF15383">
    <property type="entry name" value="TMEM237"/>
    <property type="match status" value="1"/>
</dbReference>
<feature type="transmembrane region" description="Helical" evidence="12">
    <location>
        <begin position="237"/>
        <end position="260"/>
    </location>
</feature>
<protein>
    <submittedName>
        <fullName evidence="13">Uncharacterized protein</fullName>
    </submittedName>
</protein>
<evidence type="ECO:0000256" key="10">
    <source>
        <dbReference type="ARBA" id="ARBA00025631"/>
    </source>
</evidence>
<comment type="subcellular location">
    <subcellularLocation>
        <location evidence="1">Cell projection</location>
        <location evidence="1">Cilium</location>
    </subcellularLocation>
    <subcellularLocation>
        <location evidence="2">Membrane</location>
        <topology evidence="2">Multi-pass membrane protein</topology>
    </subcellularLocation>
</comment>
<dbReference type="OrthoDB" id="6244324at2759"/>
<comment type="caution">
    <text evidence="13">The sequence shown here is derived from an EMBL/GenBank/DDBJ whole genome shotgun (WGS) entry which is preliminary data.</text>
</comment>
<proteinExistence type="inferred from homology"/>
<dbReference type="Proteomes" id="UP000728185">
    <property type="component" value="Unassembled WGS sequence"/>
</dbReference>
<dbReference type="AlphaFoldDB" id="A0A8E0RQY4"/>
<feature type="transmembrane region" description="Helical" evidence="12">
    <location>
        <begin position="158"/>
        <end position="176"/>
    </location>
</feature>
<evidence type="ECO:0000256" key="12">
    <source>
        <dbReference type="SAM" id="Phobius"/>
    </source>
</evidence>
<organism evidence="13 14">
    <name type="scientific">Fasciolopsis buskii</name>
    <dbReference type="NCBI Taxonomy" id="27845"/>
    <lineage>
        <taxon>Eukaryota</taxon>
        <taxon>Metazoa</taxon>
        <taxon>Spiralia</taxon>
        <taxon>Lophotrochozoa</taxon>
        <taxon>Platyhelminthes</taxon>
        <taxon>Trematoda</taxon>
        <taxon>Digenea</taxon>
        <taxon>Plagiorchiida</taxon>
        <taxon>Echinostomata</taxon>
        <taxon>Echinostomatoidea</taxon>
        <taxon>Fasciolidae</taxon>
        <taxon>Fasciolopsis</taxon>
    </lineage>
</organism>
<evidence type="ECO:0000256" key="9">
    <source>
        <dbReference type="ARBA" id="ARBA00023273"/>
    </source>
</evidence>
<dbReference type="GO" id="GO:0035869">
    <property type="term" value="C:ciliary transition zone"/>
    <property type="evidence" value="ECO:0007669"/>
    <property type="project" value="TreeGrafter"/>
</dbReference>
<sequence>MKKTTVSPRPEKSERKKRTKKPRTEQCNDEGAPGEPMDFGLAAELNSLKDDIITVGQTADAQRGDSVLVTKANKIPLTIKQSSDVPGTRQPKLIGNVYIEKHLGFRAEPSTEYERRMTEKQKVLQAAARHQIHVKQNNPGLSFALNIHGAIDRFGRTITGLFAGAALVHTLFVQSLRFTRHVQNSGVVQYDTDNGLQLLMRYGLYTEAIYITYYIAFILTGLFAFERFDIGRPTNKCIMECVTLANGGIAVLFHLCAFVINNAMQWLNYTINTSAYANEEELNNQLTSGRELTRWINIWLILDICRTVFLIASWIFIAFSGQNLDRTRETLFSYLMADSGKVEPDVSDVESTWQSAQTVKTTH</sequence>
<evidence type="ECO:0000256" key="7">
    <source>
        <dbReference type="ARBA" id="ARBA00023069"/>
    </source>
</evidence>
<feature type="transmembrane region" description="Helical" evidence="12">
    <location>
        <begin position="296"/>
        <end position="319"/>
    </location>
</feature>
<evidence type="ECO:0000256" key="1">
    <source>
        <dbReference type="ARBA" id="ARBA00004138"/>
    </source>
</evidence>
<keyword evidence="8 12" id="KW-0472">Membrane</keyword>
<dbReference type="PANTHER" id="PTHR28388">
    <property type="entry name" value="TRANSMEMBRANE PROTEIN 237"/>
    <property type="match status" value="1"/>
</dbReference>
<accession>A0A8E0RQY4</accession>
<evidence type="ECO:0000256" key="5">
    <source>
        <dbReference type="ARBA" id="ARBA00022794"/>
    </source>
</evidence>
<evidence type="ECO:0000256" key="8">
    <source>
        <dbReference type="ARBA" id="ARBA00023136"/>
    </source>
</evidence>
<dbReference type="GO" id="GO:0060271">
    <property type="term" value="P:cilium assembly"/>
    <property type="evidence" value="ECO:0007669"/>
    <property type="project" value="TreeGrafter"/>
</dbReference>
<evidence type="ECO:0000256" key="11">
    <source>
        <dbReference type="SAM" id="MobiDB-lite"/>
    </source>
</evidence>
<comment type="similarity">
    <text evidence="3">Belongs to the TMEM237 family.</text>
</comment>
<gene>
    <name evidence="13" type="ORF">FBUS_09617</name>
</gene>
<evidence type="ECO:0000256" key="4">
    <source>
        <dbReference type="ARBA" id="ARBA00022692"/>
    </source>
</evidence>
<comment type="function">
    <text evidence="10">Component of the transition zone in primary cilia. Required for ciliogenesis.</text>
</comment>
<feature type="region of interest" description="Disordered" evidence="11">
    <location>
        <begin position="1"/>
        <end position="36"/>
    </location>
</feature>
<keyword evidence="7" id="KW-0969">Cilium</keyword>
<keyword evidence="4 12" id="KW-0812">Transmembrane</keyword>
<evidence type="ECO:0000256" key="2">
    <source>
        <dbReference type="ARBA" id="ARBA00004141"/>
    </source>
</evidence>
<evidence type="ECO:0000313" key="13">
    <source>
        <dbReference type="EMBL" id="KAA0190354.1"/>
    </source>
</evidence>
<dbReference type="PANTHER" id="PTHR28388:SF1">
    <property type="entry name" value="TRANSMEMBRANE PROTEIN 237"/>
    <property type="match status" value="1"/>
</dbReference>
<keyword evidence="6 12" id="KW-1133">Transmembrane helix</keyword>
<evidence type="ECO:0000256" key="6">
    <source>
        <dbReference type="ARBA" id="ARBA00022989"/>
    </source>
</evidence>
<name>A0A8E0RQY4_9TREM</name>
<feature type="transmembrane region" description="Helical" evidence="12">
    <location>
        <begin position="208"/>
        <end position="225"/>
    </location>
</feature>